<feature type="domain" description="ABC transmembrane type-2" evidence="7">
    <location>
        <begin position="35"/>
        <end position="274"/>
    </location>
</feature>
<feature type="transmembrane region" description="Helical" evidence="6">
    <location>
        <begin position="154"/>
        <end position="175"/>
    </location>
</feature>
<keyword evidence="6" id="KW-1003">Cell membrane</keyword>
<feature type="transmembrane region" description="Helical" evidence="6">
    <location>
        <begin position="69"/>
        <end position="96"/>
    </location>
</feature>
<dbReference type="GO" id="GO:0140359">
    <property type="term" value="F:ABC-type transporter activity"/>
    <property type="evidence" value="ECO:0007669"/>
    <property type="project" value="InterPro"/>
</dbReference>
<dbReference type="STRING" id="471853.Bcav_3172"/>
<dbReference type="RefSeq" id="WP_015883656.1">
    <property type="nucleotide sequence ID" value="NC_012669.1"/>
</dbReference>
<evidence type="ECO:0000259" key="7">
    <source>
        <dbReference type="PROSITE" id="PS51012"/>
    </source>
</evidence>
<keyword evidence="4 6" id="KW-0472">Membrane</keyword>
<dbReference type="PROSITE" id="PS51012">
    <property type="entry name" value="ABC_TM2"/>
    <property type="match status" value="1"/>
</dbReference>
<dbReference type="HOGENOM" id="CLU_039483_4_0_11"/>
<dbReference type="InterPro" id="IPR000412">
    <property type="entry name" value="ABC_2_transport"/>
</dbReference>
<feature type="transmembrane region" description="Helical" evidence="6">
    <location>
        <begin position="247"/>
        <end position="266"/>
    </location>
</feature>
<reference evidence="8 9" key="1">
    <citation type="journal article" date="2009" name="Stand. Genomic Sci.">
        <title>Complete genome sequence of Beutenbergia cavernae type strain (HKI 0122).</title>
        <authorList>
            <person name="Land M."/>
            <person name="Pukall R."/>
            <person name="Abt B."/>
            <person name="Goker M."/>
            <person name="Rohde M."/>
            <person name="Glavina Del Rio T."/>
            <person name="Tice H."/>
            <person name="Copeland A."/>
            <person name="Cheng J.F."/>
            <person name="Lucas S."/>
            <person name="Chen F."/>
            <person name="Nolan M."/>
            <person name="Bruce D."/>
            <person name="Goodwin L."/>
            <person name="Pitluck S."/>
            <person name="Ivanova N."/>
            <person name="Mavromatis K."/>
            <person name="Ovchinnikova G."/>
            <person name="Pati A."/>
            <person name="Chen A."/>
            <person name="Palaniappan K."/>
            <person name="Hauser L."/>
            <person name="Chang Y.J."/>
            <person name="Jefferies C.C."/>
            <person name="Saunders E."/>
            <person name="Brettin T."/>
            <person name="Detter J.C."/>
            <person name="Han C."/>
            <person name="Chain P."/>
            <person name="Bristow J."/>
            <person name="Eisen J.A."/>
            <person name="Markowitz V."/>
            <person name="Hugenholtz P."/>
            <person name="Kyrpides N.C."/>
            <person name="Klenk H.P."/>
            <person name="Lapidus A."/>
        </authorList>
    </citation>
    <scope>NUCLEOTIDE SEQUENCE [LARGE SCALE GENOMIC DNA]</scope>
    <source>
        <strain evidence="9">ATCC BAA-8 / DSM 12333 / NBRC 16432</strain>
    </source>
</reference>
<comment type="subcellular location">
    <subcellularLocation>
        <location evidence="6">Cell membrane</location>
        <topology evidence="6">Multi-pass membrane protein</topology>
    </subcellularLocation>
    <subcellularLocation>
        <location evidence="1">Membrane</location>
        <topology evidence="1">Multi-pass membrane protein</topology>
    </subcellularLocation>
</comment>
<gene>
    <name evidence="8" type="ordered locus">Bcav_3172</name>
</gene>
<dbReference type="InterPro" id="IPR013525">
    <property type="entry name" value="ABC2_TM"/>
</dbReference>
<name>C5C0M0_BEUC1</name>
<evidence type="ECO:0000256" key="6">
    <source>
        <dbReference type="RuleBase" id="RU361157"/>
    </source>
</evidence>
<dbReference type="PANTHER" id="PTHR43229:SF2">
    <property type="entry name" value="NODULATION PROTEIN J"/>
    <property type="match status" value="1"/>
</dbReference>
<evidence type="ECO:0000313" key="9">
    <source>
        <dbReference type="Proteomes" id="UP000007962"/>
    </source>
</evidence>
<keyword evidence="3 6" id="KW-1133">Transmembrane helix</keyword>
<dbReference type="InterPro" id="IPR051784">
    <property type="entry name" value="Nod_factor_ABC_transporter"/>
</dbReference>
<dbReference type="PANTHER" id="PTHR43229">
    <property type="entry name" value="NODULATION PROTEIN J"/>
    <property type="match status" value="1"/>
</dbReference>
<dbReference type="PIRSF" id="PIRSF006648">
    <property type="entry name" value="DrrB"/>
    <property type="match status" value="1"/>
</dbReference>
<sequence>MTTRTERRPAALPTPLAVGGARTAYELLAFVRERDAMIFIFGYPLLMLPIFATVFAGQAQGGQGASIPFAQYFLPGMVATGVMLSSFQTLAIGIAAERDDGTLKRLRATPVSAVGYFLGKTGQVLVVGVVQTTLLLILAAVAFDVPLPDSLDRWATFAWVFVLGTATGAVCGVAFSSVPRSGRSASAVVTSVVLVLQFISGVFFPFFDLPGWMQAVASVFPLRWIAQGMRAALLPEQAAALEVGGEWQLPVVAAVVLAWGVVGLVAGARTFRWRRRDDG</sequence>
<dbReference type="EMBL" id="CP001618">
    <property type="protein sequence ID" value="ACQ81416.1"/>
    <property type="molecule type" value="Genomic_DNA"/>
</dbReference>
<comment type="similarity">
    <text evidence="6">Belongs to the ABC-2 integral membrane protein family.</text>
</comment>
<evidence type="ECO:0000256" key="4">
    <source>
        <dbReference type="ARBA" id="ARBA00023136"/>
    </source>
</evidence>
<evidence type="ECO:0000256" key="3">
    <source>
        <dbReference type="ARBA" id="ARBA00022989"/>
    </source>
</evidence>
<feature type="transmembrane region" description="Helical" evidence="6">
    <location>
        <begin position="117"/>
        <end position="142"/>
    </location>
</feature>
<evidence type="ECO:0000256" key="1">
    <source>
        <dbReference type="ARBA" id="ARBA00004141"/>
    </source>
</evidence>
<evidence type="ECO:0000256" key="5">
    <source>
        <dbReference type="ARBA" id="ARBA00023251"/>
    </source>
</evidence>
<dbReference type="InterPro" id="IPR047817">
    <property type="entry name" value="ABC2_TM_bact-type"/>
</dbReference>
<dbReference type="GO" id="GO:0046677">
    <property type="term" value="P:response to antibiotic"/>
    <property type="evidence" value="ECO:0007669"/>
    <property type="project" value="UniProtKB-KW"/>
</dbReference>
<dbReference type="Pfam" id="PF01061">
    <property type="entry name" value="ABC2_membrane"/>
    <property type="match status" value="1"/>
</dbReference>
<dbReference type="AlphaFoldDB" id="C5C0M0"/>
<feature type="transmembrane region" description="Helical" evidence="6">
    <location>
        <begin position="36"/>
        <end position="57"/>
    </location>
</feature>
<evidence type="ECO:0000313" key="8">
    <source>
        <dbReference type="EMBL" id="ACQ81416.1"/>
    </source>
</evidence>
<feature type="transmembrane region" description="Helical" evidence="6">
    <location>
        <begin position="187"/>
        <end position="207"/>
    </location>
</feature>
<protein>
    <recommendedName>
        <fullName evidence="6">Transport permease protein</fullName>
    </recommendedName>
</protein>
<dbReference type="OrthoDB" id="9786643at2"/>
<proteinExistence type="inferred from homology"/>
<keyword evidence="2 6" id="KW-0812">Transmembrane</keyword>
<keyword evidence="5" id="KW-0046">Antibiotic resistance</keyword>
<accession>C5C0M0</accession>
<dbReference type="GO" id="GO:0043190">
    <property type="term" value="C:ATP-binding cassette (ABC) transporter complex"/>
    <property type="evidence" value="ECO:0007669"/>
    <property type="project" value="InterPro"/>
</dbReference>
<organism evidence="8 9">
    <name type="scientific">Beutenbergia cavernae (strain ATCC BAA-8 / DSM 12333 / CCUG 43141 / JCM 11478 / NBRC 16432 / NCIMB 13614 / HKI 0122)</name>
    <dbReference type="NCBI Taxonomy" id="471853"/>
    <lineage>
        <taxon>Bacteria</taxon>
        <taxon>Bacillati</taxon>
        <taxon>Actinomycetota</taxon>
        <taxon>Actinomycetes</taxon>
        <taxon>Micrococcales</taxon>
        <taxon>Beutenbergiaceae</taxon>
        <taxon>Beutenbergia</taxon>
    </lineage>
</organism>
<dbReference type="eggNOG" id="COG0842">
    <property type="taxonomic scope" value="Bacteria"/>
</dbReference>
<keyword evidence="9" id="KW-1185">Reference proteome</keyword>
<keyword evidence="6" id="KW-0813">Transport</keyword>
<dbReference type="KEGG" id="bcv:Bcav_3172"/>
<dbReference type="Proteomes" id="UP000007962">
    <property type="component" value="Chromosome"/>
</dbReference>
<evidence type="ECO:0000256" key="2">
    <source>
        <dbReference type="ARBA" id="ARBA00022692"/>
    </source>
</evidence>